<keyword evidence="6" id="KW-0472">Membrane</keyword>
<keyword evidence="4" id="KW-0812">Transmembrane</keyword>
<evidence type="ECO:0000256" key="3">
    <source>
        <dbReference type="ARBA" id="ARBA00022452"/>
    </source>
</evidence>
<dbReference type="PANTHER" id="PTHR35093">
    <property type="entry name" value="OUTER MEMBRANE PROTEIN NMB0088-RELATED"/>
    <property type="match status" value="1"/>
</dbReference>
<evidence type="ECO:0000256" key="2">
    <source>
        <dbReference type="ARBA" id="ARBA00008163"/>
    </source>
</evidence>
<sequence>MQSSQGMVGSACSFLRIATIALSLLATIFVTIGWAQIPQEIPLADRTGVGARAMGMAGAYSAAADDATALYYNPAALARVERIELSAVLTHHQTTKTTNYLGTKSEKTMSPSRISQMGFVYPFPTYRGSFVVGLSYHRITDLDQDYLRRGEGGRVLFEDENIFEEGSLGAWSAGLAWDASPRVSIGAAATLLAGTSYRERRYDYEASNGAFDNSLFIDDSEFSGVTGSVGALIHVADNGRFALTIDLPKALDFTGTASEDVQYSYPSADSTIDVDYIDDFDFEDNMTLPFSVTTGLAWLFGPLLVAGDLQFTDWTQLRYSGPMRTPWPDQEYAYREVIALRLGAEYSPEIWPVRFRAGISRDPIPYKLIFTDVFNGGYETAAFSPERWEFAFGFGALLEESFTIDAAYTHRWYEREGTGIIEGTNEDKIYLGAAFRF</sequence>
<dbReference type="GO" id="GO:0009279">
    <property type="term" value="C:cell outer membrane"/>
    <property type="evidence" value="ECO:0007669"/>
    <property type="project" value="UniProtKB-SubCell"/>
</dbReference>
<evidence type="ECO:0000313" key="8">
    <source>
        <dbReference type="EMBL" id="MBU2690597.1"/>
    </source>
</evidence>
<dbReference type="Pfam" id="PF03349">
    <property type="entry name" value="Toluene_X"/>
    <property type="match status" value="1"/>
</dbReference>
<name>A0A948RX08_UNCEI</name>
<keyword evidence="7" id="KW-0998">Cell outer membrane</keyword>
<evidence type="ECO:0000256" key="6">
    <source>
        <dbReference type="ARBA" id="ARBA00023136"/>
    </source>
</evidence>
<reference evidence="8" key="1">
    <citation type="submission" date="2021-05" db="EMBL/GenBank/DDBJ databases">
        <title>Energy efficiency and biological interactions define the core microbiome of deep oligotrophic groundwater.</title>
        <authorList>
            <person name="Mehrshad M."/>
            <person name="Lopez-Fernandez M."/>
            <person name="Bell E."/>
            <person name="Bernier-Latmani R."/>
            <person name="Bertilsson S."/>
            <person name="Dopson M."/>
        </authorList>
    </citation>
    <scope>NUCLEOTIDE SEQUENCE</scope>
    <source>
        <strain evidence="8">Modern_marine.mb.64</strain>
    </source>
</reference>
<organism evidence="8 9">
    <name type="scientific">Eiseniibacteriota bacterium</name>
    <dbReference type="NCBI Taxonomy" id="2212470"/>
    <lineage>
        <taxon>Bacteria</taxon>
        <taxon>Candidatus Eiseniibacteriota</taxon>
    </lineage>
</organism>
<accession>A0A948RX08</accession>
<dbReference type="InterPro" id="IPR005017">
    <property type="entry name" value="OMPP1/FadL/TodX"/>
</dbReference>
<evidence type="ECO:0000313" key="9">
    <source>
        <dbReference type="Proteomes" id="UP000777784"/>
    </source>
</evidence>
<gene>
    <name evidence="8" type="ORF">KJ970_06675</name>
</gene>
<comment type="subcellular location">
    <subcellularLocation>
        <location evidence="1">Cell outer membrane</location>
        <topology evidence="1">Multi-pass membrane protein</topology>
    </subcellularLocation>
</comment>
<evidence type="ECO:0000256" key="4">
    <source>
        <dbReference type="ARBA" id="ARBA00022692"/>
    </source>
</evidence>
<keyword evidence="5" id="KW-0732">Signal</keyword>
<dbReference type="PANTHER" id="PTHR35093:SF8">
    <property type="entry name" value="OUTER MEMBRANE PROTEIN NMB0088-RELATED"/>
    <property type="match status" value="1"/>
</dbReference>
<dbReference type="SUPFAM" id="SSF56935">
    <property type="entry name" value="Porins"/>
    <property type="match status" value="1"/>
</dbReference>
<evidence type="ECO:0000256" key="7">
    <source>
        <dbReference type="ARBA" id="ARBA00023237"/>
    </source>
</evidence>
<dbReference type="EMBL" id="JAHJDP010000032">
    <property type="protein sequence ID" value="MBU2690597.1"/>
    <property type="molecule type" value="Genomic_DNA"/>
</dbReference>
<keyword evidence="3" id="KW-1134">Transmembrane beta strand</keyword>
<protein>
    <submittedName>
        <fullName evidence="8">Outer membrane protein transport protein</fullName>
    </submittedName>
</protein>
<comment type="similarity">
    <text evidence="2">Belongs to the OmpP1/FadL family.</text>
</comment>
<dbReference type="GO" id="GO:0015483">
    <property type="term" value="F:long-chain fatty acid transporting porin activity"/>
    <property type="evidence" value="ECO:0007669"/>
    <property type="project" value="TreeGrafter"/>
</dbReference>
<dbReference type="Proteomes" id="UP000777784">
    <property type="component" value="Unassembled WGS sequence"/>
</dbReference>
<evidence type="ECO:0000256" key="5">
    <source>
        <dbReference type="ARBA" id="ARBA00022729"/>
    </source>
</evidence>
<proteinExistence type="inferred from homology"/>
<comment type="caution">
    <text evidence="8">The sequence shown here is derived from an EMBL/GenBank/DDBJ whole genome shotgun (WGS) entry which is preliminary data.</text>
</comment>
<dbReference type="Gene3D" id="2.40.160.60">
    <property type="entry name" value="Outer membrane protein transport protein (OMPP1/FadL/TodX)"/>
    <property type="match status" value="1"/>
</dbReference>
<dbReference type="AlphaFoldDB" id="A0A948RX08"/>
<evidence type="ECO:0000256" key="1">
    <source>
        <dbReference type="ARBA" id="ARBA00004571"/>
    </source>
</evidence>